<organism evidence="2 3">
    <name type="scientific">Siphonobacter aquaeclarae</name>
    <dbReference type="NCBI Taxonomy" id="563176"/>
    <lineage>
        <taxon>Bacteria</taxon>
        <taxon>Pseudomonadati</taxon>
        <taxon>Bacteroidota</taxon>
        <taxon>Cytophagia</taxon>
        <taxon>Cytophagales</taxon>
        <taxon>Cytophagaceae</taxon>
        <taxon>Siphonobacter</taxon>
    </lineage>
</organism>
<dbReference type="Gene3D" id="3.40.30.10">
    <property type="entry name" value="Glutaredoxin"/>
    <property type="match status" value="1"/>
</dbReference>
<dbReference type="RefSeq" id="WP_093203139.1">
    <property type="nucleotide sequence ID" value="NZ_FNGS01000005.1"/>
</dbReference>
<evidence type="ECO:0000259" key="1">
    <source>
        <dbReference type="PROSITE" id="PS51352"/>
    </source>
</evidence>
<dbReference type="GO" id="GO:0016491">
    <property type="term" value="F:oxidoreductase activity"/>
    <property type="evidence" value="ECO:0007669"/>
    <property type="project" value="InterPro"/>
</dbReference>
<dbReference type="InterPro" id="IPR013766">
    <property type="entry name" value="Thioredoxin_domain"/>
</dbReference>
<feature type="domain" description="Thioredoxin" evidence="1">
    <location>
        <begin position="31"/>
        <end position="202"/>
    </location>
</feature>
<gene>
    <name evidence="2" type="ORF">SAMN04488090_2749</name>
</gene>
<accession>A0A1G9R7R4</accession>
<dbReference type="OrthoDB" id="645652at2"/>
<proteinExistence type="predicted"/>
<dbReference type="PROSITE" id="PS51352">
    <property type="entry name" value="THIOREDOXIN_2"/>
    <property type="match status" value="1"/>
</dbReference>
<dbReference type="EMBL" id="FNGS01000005">
    <property type="protein sequence ID" value="SDM18475.1"/>
    <property type="molecule type" value="Genomic_DNA"/>
</dbReference>
<dbReference type="GO" id="GO:0016209">
    <property type="term" value="F:antioxidant activity"/>
    <property type="evidence" value="ECO:0007669"/>
    <property type="project" value="InterPro"/>
</dbReference>
<reference evidence="2 3" key="1">
    <citation type="submission" date="2016-10" db="EMBL/GenBank/DDBJ databases">
        <authorList>
            <person name="de Groot N.N."/>
        </authorList>
    </citation>
    <scope>NUCLEOTIDE SEQUENCE [LARGE SCALE GENOMIC DNA]</scope>
    <source>
        <strain evidence="2 3">DSM 21668</strain>
    </source>
</reference>
<dbReference type="Pfam" id="PF00578">
    <property type="entry name" value="AhpC-TSA"/>
    <property type="match status" value="1"/>
</dbReference>
<evidence type="ECO:0000313" key="3">
    <source>
        <dbReference type="Proteomes" id="UP000198901"/>
    </source>
</evidence>
<dbReference type="InterPro" id="IPR036249">
    <property type="entry name" value="Thioredoxin-like_sf"/>
</dbReference>
<sequence length="202" mass="22981">MLYEIEDELGNITSLKAKPLPARRPERTSPLVKGQQAPSFQLRATSGVWNARLAARGDEELTLGQLVQERPLVLSFYCPCWNAYAPKHLHYLQQLYQNIRGLGGELLVLSNEPGPLLQQLAEQEDLDFNLAYDRYNQIAGSFGVYSDSHPLWERVSGISDDAYIPAVYVIDRQRQIVFDFVDENLELTCDARELLTALYHAR</sequence>
<dbReference type="AlphaFoldDB" id="A0A1G9R7R4"/>
<keyword evidence="3" id="KW-1185">Reference proteome</keyword>
<dbReference type="STRING" id="563176.SAMN04488090_2749"/>
<dbReference type="SUPFAM" id="SSF52833">
    <property type="entry name" value="Thioredoxin-like"/>
    <property type="match status" value="1"/>
</dbReference>
<evidence type="ECO:0000313" key="2">
    <source>
        <dbReference type="EMBL" id="SDM18475.1"/>
    </source>
</evidence>
<protein>
    <submittedName>
        <fullName evidence="2">Peroxiredoxin</fullName>
    </submittedName>
</protein>
<name>A0A1G9R7R4_9BACT</name>
<dbReference type="Proteomes" id="UP000198901">
    <property type="component" value="Unassembled WGS sequence"/>
</dbReference>
<dbReference type="InterPro" id="IPR000866">
    <property type="entry name" value="AhpC/TSA"/>
</dbReference>